<evidence type="ECO:0000256" key="3">
    <source>
        <dbReference type="ARBA" id="ARBA00023125"/>
    </source>
</evidence>
<dbReference type="eggNOG" id="COG0732">
    <property type="taxonomic scope" value="Bacteria"/>
</dbReference>
<dbReference type="Gene3D" id="3.90.220.20">
    <property type="entry name" value="DNA methylase specificity domains"/>
    <property type="match status" value="1"/>
</dbReference>
<evidence type="ECO:0000313" key="6">
    <source>
        <dbReference type="Proteomes" id="UP000028602"/>
    </source>
</evidence>
<dbReference type="PANTHER" id="PTHR30408">
    <property type="entry name" value="TYPE-1 RESTRICTION ENZYME ECOKI SPECIFICITY PROTEIN"/>
    <property type="match status" value="1"/>
</dbReference>
<keyword evidence="3" id="KW-0238">DNA-binding</keyword>
<evidence type="ECO:0000256" key="2">
    <source>
        <dbReference type="ARBA" id="ARBA00022747"/>
    </source>
</evidence>
<dbReference type="Proteomes" id="UP000028602">
    <property type="component" value="Unassembled WGS sequence"/>
</dbReference>
<reference evidence="5 6" key="1">
    <citation type="submission" date="2014-05" db="EMBL/GenBank/DDBJ databases">
        <title>ATOL: Assembling a taxonomically balanced genome-scale reconstruction of the evolutionary history of the Enterobacteriaceae.</title>
        <authorList>
            <person name="Plunkett G.III."/>
            <person name="Neeno-Eckwall E.C."/>
            <person name="Glasner J.D."/>
            <person name="Perna N.T."/>
        </authorList>
    </citation>
    <scope>NUCLEOTIDE SEQUENCE [LARGE SCALE GENOMIC DNA]</scope>
    <source>
        <strain evidence="5 6">ATCC 33301</strain>
    </source>
</reference>
<dbReference type="InterPro" id="IPR044946">
    <property type="entry name" value="Restrct_endonuc_typeI_TRD_sf"/>
</dbReference>
<dbReference type="PANTHER" id="PTHR30408:SF12">
    <property type="entry name" value="TYPE I RESTRICTION ENZYME MJAVIII SPECIFICITY SUBUNIT"/>
    <property type="match status" value="1"/>
</dbReference>
<proteinExistence type="inferred from homology"/>
<dbReference type="InterPro" id="IPR052021">
    <property type="entry name" value="Type-I_RS_S_subunit"/>
</dbReference>
<dbReference type="GO" id="GO:0003677">
    <property type="term" value="F:DNA binding"/>
    <property type="evidence" value="ECO:0007669"/>
    <property type="project" value="UniProtKB-KW"/>
</dbReference>
<keyword evidence="6" id="KW-1185">Reference proteome</keyword>
<dbReference type="CDD" id="cd16961">
    <property type="entry name" value="RMtype1_S_TRD-CR_like"/>
    <property type="match status" value="1"/>
</dbReference>
<dbReference type="SUPFAM" id="SSF116734">
    <property type="entry name" value="DNA methylase specificity domain"/>
    <property type="match status" value="1"/>
</dbReference>
<dbReference type="GO" id="GO:0009307">
    <property type="term" value="P:DNA restriction-modification system"/>
    <property type="evidence" value="ECO:0007669"/>
    <property type="project" value="UniProtKB-KW"/>
</dbReference>
<gene>
    <name evidence="5" type="ORF">GTPT_0149</name>
</gene>
<organism evidence="5 6">
    <name type="scientific">Tatumella ptyseos ATCC 33301</name>
    <dbReference type="NCBI Taxonomy" id="1005995"/>
    <lineage>
        <taxon>Bacteria</taxon>
        <taxon>Pseudomonadati</taxon>
        <taxon>Pseudomonadota</taxon>
        <taxon>Gammaproteobacteria</taxon>
        <taxon>Enterobacterales</taxon>
        <taxon>Erwiniaceae</taxon>
        <taxon>Tatumella</taxon>
    </lineage>
</organism>
<evidence type="ECO:0000313" key="5">
    <source>
        <dbReference type="EMBL" id="KFD22573.1"/>
    </source>
</evidence>
<evidence type="ECO:0000259" key="4">
    <source>
        <dbReference type="Pfam" id="PF01420"/>
    </source>
</evidence>
<dbReference type="Pfam" id="PF01420">
    <property type="entry name" value="Methylase_S"/>
    <property type="match status" value="1"/>
</dbReference>
<feature type="domain" description="Type I restriction modification DNA specificity" evidence="4">
    <location>
        <begin position="13"/>
        <end position="166"/>
    </location>
</feature>
<dbReference type="EMBL" id="JMPR01000004">
    <property type="protein sequence ID" value="KFD22573.1"/>
    <property type="molecule type" value="Genomic_DNA"/>
</dbReference>
<dbReference type="InterPro" id="IPR000055">
    <property type="entry name" value="Restrct_endonuc_typeI_TRD"/>
</dbReference>
<accession>A0A085JQ27</accession>
<comment type="caution">
    <text evidence="5">The sequence shown here is derived from an EMBL/GenBank/DDBJ whole genome shotgun (WGS) entry which is preliminary data.</text>
</comment>
<dbReference type="AlphaFoldDB" id="A0A085JQ27"/>
<sequence>MMHLTEAIMPTKLYKIGDLADIRSGYTFRGAVEPVADGNVRILQIKDLELDWQRDYDALPAISWEQRVEPPFLRQGEIVVAARGNRNVAVVYSSDIPVVATSQFLIITLRREEREIAPEYLCWVLNHPVTQQMFNRSGTNIQLITKAALLDVEIPIPPVHTQRQLIELQRVWQEEDKFISKLQKNRHQLELGILQKLLKDK</sequence>
<name>A0A085JQ27_9GAMM</name>
<comment type="similarity">
    <text evidence="1">Belongs to the type-I restriction system S methylase family.</text>
</comment>
<keyword evidence="2" id="KW-0680">Restriction system</keyword>
<evidence type="ECO:0000256" key="1">
    <source>
        <dbReference type="ARBA" id="ARBA00010923"/>
    </source>
</evidence>
<protein>
    <recommendedName>
        <fullName evidence="4">Type I restriction modification DNA specificity domain-containing protein</fullName>
    </recommendedName>
</protein>